<dbReference type="AlphaFoldDB" id="A0A3P3XTX9"/>
<dbReference type="PIRSF" id="PIRSF027386">
    <property type="entry name" value="UCP027386_ABC_sbc_TM0202"/>
    <property type="match status" value="1"/>
</dbReference>
<protein>
    <recommendedName>
        <fullName evidence="2">SsuA/THI5-like domain-containing protein</fullName>
    </recommendedName>
</protein>
<dbReference type="GO" id="GO:0009234">
    <property type="term" value="P:menaquinone biosynthetic process"/>
    <property type="evidence" value="ECO:0007669"/>
    <property type="project" value="UniProtKB-UniPathway"/>
</dbReference>
<gene>
    <name evidence="1" type="ORF">SPIRO4BDMA_70158</name>
</gene>
<dbReference type="UniPathway" id="UPA00079"/>
<evidence type="ECO:0000313" key="1">
    <source>
        <dbReference type="EMBL" id="SLM19736.1"/>
    </source>
</evidence>
<dbReference type="Pfam" id="PF13379">
    <property type="entry name" value="NMT1_2"/>
    <property type="match status" value="1"/>
</dbReference>
<dbReference type="PANTHER" id="PTHR30024">
    <property type="entry name" value="ALIPHATIC SULFONATES-BINDING PROTEIN-RELATED"/>
    <property type="match status" value="1"/>
</dbReference>
<evidence type="ECO:0008006" key="2">
    <source>
        <dbReference type="Google" id="ProtNLM"/>
    </source>
</evidence>
<dbReference type="PANTHER" id="PTHR30024:SF46">
    <property type="entry name" value="ABC TRANSPORTER, SUBSTRATE-BINDING LIPOPROTEIN"/>
    <property type="match status" value="1"/>
</dbReference>
<reference evidence="1" key="1">
    <citation type="submission" date="2017-02" db="EMBL/GenBank/DDBJ databases">
        <authorList>
            <person name="Regsiter A."/>
            <person name="William W."/>
        </authorList>
    </citation>
    <scope>NUCLEOTIDE SEQUENCE</scope>
    <source>
        <strain evidence="1">BdmA 4</strain>
    </source>
</reference>
<proteinExistence type="predicted"/>
<organism evidence="1">
    <name type="scientific">uncultured spirochete</name>
    <dbReference type="NCBI Taxonomy" id="156406"/>
    <lineage>
        <taxon>Bacteria</taxon>
        <taxon>Pseudomonadati</taxon>
        <taxon>Spirochaetota</taxon>
        <taxon>Spirochaetia</taxon>
        <taxon>Spirochaetales</taxon>
        <taxon>environmental samples</taxon>
    </lineage>
</organism>
<dbReference type="InterPro" id="IPR027024">
    <property type="entry name" value="UCP027386_ABC_sbc_TM0202"/>
</dbReference>
<sequence>MKRAQSIFITVLLIISISMVMASPKNKITISVLKGPSGLSSAWMMSELSKTSPDEFEFITVSGADMAVAKLLNGEIDAGVLPVNVAAKLYNSGVPIQALAVVGNGMVKFLTTDPTIEGLPDLKGKTIYIAGQKATPDYIFQYLCARRGLIAGTDYVPVYNLAYPEIAAGLASGKISYAVLPEPFAAQAILKNPAIKIPIDITKEWQSATNQSDYPMSLFVARSSLVESSPDKIKILIDSYRASIQKAIQDPSGTGKLAESLGLGISAQIATIAIPISNFVFIEAARATPNIEALLSVFLQFDPVSIGGIMPNRSFYAQIQ</sequence>
<dbReference type="EMBL" id="FWDO01000007">
    <property type="protein sequence ID" value="SLM19736.1"/>
    <property type="molecule type" value="Genomic_DNA"/>
</dbReference>
<name>A0A3P3XTX9_9SPIR</name>
<accession>A0A3P3XTX9</accession>
<dbReference type="Gene3D" id="3.40.190.10">
    <property type="entry name" value="Periplasmic binding protein-like II"/>
    <property type="match status" value="2"/>
</dbReference>
<dbReference type="SUPFAM" id="SSF53850">
    <property type="entry name" value="Periplasmic binding protein-like II"/>
    <property type="match status" value="1"/>
</dbReference>